<proteinExistence type="predicted"/>
<dbReference type="SUPFAM" id="SSF55729">
    <property type="entry name" value="Acyl-CoA N-acyltransferases (Nat)"/>
    <property type="match status" value="1"/>
</dbReference>
<dbReference type="InterPro" id="IPR000182">
    <property type="entry name" value="GNAT_dom"/>
</dbReference>
<dbReference type="InterPro" id="IPR016181">
    <property type="entry name" value="Acyl_CoA_acyltransferase"/>
</dbReference>
<feature type="domain" description="N-acetyltransferase" evidence="1">
    <location>
        <begin position="2"/>
        <end position="158"/>
    </location>
</feature>
<comment type="caution">
    <text evidence="2">The sequence shown here is derived from an EMBL/GenBank/DDBJ whole genome shotgun (WGS) entry which is preliminary data.</text>
</comment>
<dbReference type="CDD" id="cd04301">
    <property type="entry name" value="NAT_SF"/>
    <property type="match status" value="1"/>
</dbReference>
<dbReference type="RefSeq" id="WP_246583150.1">
    <property type="nucleotide sequence ID" value="NZ_JAHLQL010000007.1"/>
</dbReference>
<organism evidence="2 3">
    <name type="scientific">Clostridium simiarum</name>
    <dbReference type="NCBI Taxonomy" id="2841506"/>
    <lineage>
        <taxon>Bacteria</taxon>
        <taxon>Bacillati</taxon>
        <taxon>Bacillota</taxon>
        <taxon>Clostridia</taxon>
        <taxon>Eubacteriales</taxon>
        <taxon>Clostridiaceae</taxon>
        <taxon>Clostridium</taxon>
    </lineage>
</organism>
<sequence length="158" mass="18664">MCEIRLAEKDDIGIIVELLNKVTLNLHQKSINQWKYPWHFEEINIEIKNRNVYVITIDKLIVGTFSLKDMDINEGFHISNSNNLYFYRIAVLPEYQGKNIGIKAINYALEISRNLKRTLYLDCWAGNIKLKNFYSKAGFNYCGDFKEEDYMISVFKYL</sequence>
<accession>A0ABS6F5M3</accession>
<dbReference type="Pfam" id="PF00583">
    <property type="entry name" value="Acetyltransf_1"/>
    <property type="match status" value="1"/>
</dbReference>
<reference evidence="2 3" key="1">
    <citation type="submission" date="2021-06" db="EMBL/GenBank/DDBJ databases">
        <authorList>
            <person name="Sun Q."/>
            <person name="Li D."/>
        </authorList>
    </citation>
    <scope>NUCLEOTIDE SEQUENCE [LARGE SCALE GENOMIC DNA]</scope>
    <source>
        <strain evidence="2 3">MSJ-4</strain>
    </source>
</reference>
<evidence type="ECO:0000259" key="1">
    <source>
        <dbReference type="PROSITE" id="PS51186"/>
    </source>
</evidence>
<evidence type="ECO:0000313" key="2">
    <source>
        <dbReference type="EMBL" id="MBU5593154.1"/>
    </source>
</evidence>
<dbReference type="EMBL" id="JAHLQL010000007">
    <property type="protein sequence ID" value="MBU5593154.1"/>
    <property type="molecule type" value="Genomic_DNA"/>
</dbReference>
<protein>
    <submittedName>
        <fullName evidence="2">GNAT family N-acetyltransferase</fullName>
    </submittedName>
</protein>
<dbReference type="PROSITE" id="PS51186">
    <property type="entry name" value="GNAT"/>
    <property type="match status" value="1"/>
</dbReference>
<keyword evidence="3" id="KW-1185">Reference proteome</keyword>
<evidence type="ECO:0000313" key="3">
    <source>
        <dbReference type="Proteomes" id="UP000736583"/>
    </source>
</evidence>
<gene>
    <name evidence="2" type="ORF">KQI89_15500</name>
</gene>
<dbReference type="Gene3D" id="3.40.630.30">
    <property type="match status" value="1"/>
</dbReference>
<name>A0ABS6F5M3_9CLOT</name>
<dbReference type="Proteomes" id="UP000736583">
    <property type="component" value="Unassembled WGS sequence"/>
</dbReference>